<evidence type="ECO:0000313" key="3">
    <source>
        <dbReference type="Proteomes" id="UP000294200"/>
    </source>
</evidence>
<name>A0A4R0X469_9BURK</name>
<gene>
    <name evidence="2" type="ORF">BZM27_37375</name>
</gene>
<comment type="caution">
    <text evidence="2">The sequence shown here is derived from an EMBL/GenBank/DDBJ whole genome shotgun (WGS) entry which is preliminary data.</text>
</comment>
<feature type="coiled-coil region" evidence="1">
    <location>
        <begin position="27"/>
        <end position="54"/>
    </location>
</feature>
<evidence type="ECO:0000313" key="2">
    <source>
        <dbReference type="EMBL" id="TCG04933.1"/>
    </source>
</evidence>
<protein>
    <recommendedName>
        <fullName evidence="4">Signal transduction histidine kinase dimerisation/phosphoacceptor domain-containing protein</fullName>
    </recommendedName>
</protein>
<sequence>MPVLIGAAIFEEGGSAGVAFVLDLTELKQAEGKVRASERRNREVQTELAHANRVATMGQLASSIAHEVNQPIAATALARRPAA</sequence>
<dbReference type="EMBL" id="MWML01000208">
    <property type="protein sequence ID" value="TCG04933.1"/>
    <property type="molecule type" value="Genomic_DNA"/>
</dbReference>
<dbReference type="Proteomes" id="UP000294200">
    <property type="component" value="Unassembled WGS sequence"/>
</dbReference>
<dbReference type="Gene3D" id="1.10.287.130">
    <property type="match status" value="1"/>
</dbReference>
<accession>A0A4R0X469</accession>
<dbReference type="AlphaFoldDB" id="A0A4R0X469"/>
<keyword evidence="1" id="KW-0175">Coiled coil</keyword>
<reference evidence="2 3" key="1">
    <citation type="submission" date="2017-02" db="EMBL/GenBank/DDBJ databases">
        <title>Paraburkholderia sophoroidis sp. nov. and Paraburkholderia steynii sp. nov. rhizobial symbionts of the fynbos legume Hypocalyptus sophoroides.</title>
        <authorList>
            <person name="Steenkamp E.T."/>
            <person name="Beukes C.W."/>
            <person name="Van Zyl E."/>
            <person name="Avontuur J."/>
            <person name="Chan W.Y."/>
            <person name="Hassen A."/>
            <person name="Palmer M."/>
            <person name="Mthombeni L."/>
            <person name="Phalane F."/>
            <person name="Sereme K."/>
            <person name="Venter S.N."/>
        </authorList>
    </citation>
    <scope>NUCLEOTIDE SEQUENCE [LARGE SCALE GENOMIC DNA]</scope>
    <source>
        <strain evidence="2 3">HC1.1ba</strain>
    </source>
</reference>
<keyword evidence="3" id="KW-1185">Reference proteome</keyword>
<proteinExistence type="predicted"/>
<organism evidence="2 3">
    <name type="scientific">Paraburkholderia steynii</name>
    <dbReference type="NCBI Taxonomy" id="1245441"/>
    <lineage>
        <taxon>Bacteria</taxon>
        <taxon>Pseudomonadati</taxon>
        <taxon>Pseudomonadota</taxon>
        <taxon>Betaproteobacteria</taxon>
        <taxon>Burkholderiales</taxon>
        <taxon>Burkholderiaceae</taxon>
        <taxon>Paraburkholderia</taxon>
    </lineage>
</organism>
<evidence type="ECO:0008006" key="4">
    <source>
        <dbReference type="Google" id="ProtNLM"/>
    </source>
</evidence>
<evidence type="ECO:0000256" key="1">
    <source>
        <dbReference type="SAM" id="Coils"/>
    </source>
</evidence>